<keyword evidence="1" id="KW-1133">Transmembrane helix</keyword>
<dbReference type="EMBL" id="PXYI01000012">
    <property type="protein sequence ID" value="PSJ36682.1"/>
    <property type="molecule type" value="Genomic_DNA"/>
</dbReference>
<dbReference type="Pfam" id="PF12040">
    <property type="entry name" value="DUF3526"/>
    <property type="match status" value="1"/>
</dbReference>
<evidence type="ECO:0000256" key="1">
    <source>
        <dbReference type="SAM" id="Phobius"/>
    </source>
</evidence>
<organism evidence="2 3">
    <name type="scientific">Allosphingosinicella deserti</name>
    <dbReference type="NCBI Taxonomy" id="2116704"/>
    <lineage>
        <taxon>Bacteria</taxon>
        <taxon>Pseudomonadati</taxon>
        <taxon>Pseudomonadota</taxon>
        <taxon>Alphaproteobacteria</taxon>
        <taxon>Sphingomonadales</taxon>
        <taxon>Sphingomonadaceae</taxon>
        <taxon>Allosphingosinicella</taxon>
    </lineage>
</organism>
<dbReference type="Proteomes" id="UP000241167">
    <property type="component" value="Unassembled WGS sequence"/>
</dbReference>
<keyword evidence="1" id="KW-0812">Transmembrane</keyword>
<comment type="caution">
    <text evidence="2">The sequence shown here is derived from an EMBL/GenBank/DDBJ whole genome shotgun (WGS) entry which is preliminary data.</text>
</comment>
<name>A0A2P7QFC3_9SPHN</name>
<dbReference type="PANTHER" id="PTHR43471:SF14">
    <property type="entry name" value="ABC-2 TYPE TRANSPORT SYSTEM PERMEASE PROTEIN"/>
    <property type="match status" value="1"/>
</dbReference>
<accession>A0A2P7QFC3</accession>
<sequence>MSLVQLEWIRAWRDPVMRIMLLLFALAAGFAVLAGARWAAEREALVTQAVAEADEIMALRRTDFAALLAKGEKPKFGLVYATALPFRAGLPNAPLALLSAGQAESYPAAASISPFIDPDTIFDAHAAGLESPIVLAAGRFDLAFVIVLLLPLLLIAATYDFWSRDVESGSARFQLAHPVQAGRLILARAAVRGGGMLAAMTAIAVTALLIAGAREVASLALFALVTSAYGTFWIVLAILINLFVRASTTAALAMGTAWLAVTILIPAMSAAAANLGAAPPSAMAYTNAVRAAGLEVRAANAVAARAAATAASGRAYPASLWHSRREIQQRDSRLRPLHEAYRRGRSEHRTLADRLRFLSPAVVTQDALDRIAGTDATRALAFQAQARAFAGEMRLLAFDWMDQDRLLTLADYDSGLPRFAFAEPSRAGPLTRDVAALLLIASLVLTTAAFRLRGGPAKLL</sequence>
<feature type="transmembrane region" description="Helical" evidence="1">
    <location>
        <begin position="251"/>
        <end position="273"/>
    </location>
</feature>
<evidence type="ECO:0000313" key="2">
    <source>
        <dbReference type="EMBL" id="PSJ36682.1"/>
    </source>
</evidence>
<feature type="transmembrane region" description="Helical" evidence="1">
    <location>
        <begin position="193"/>
        <end position="213"/>
    </location>
</feature>
<feature type="transmembrane region" description="Helical" evidence="1">
    <location>
        <begin position="219"/>
        <end position="244"/>
    </location>
</feature>
<protein>
    <recommendedName>
        <fullName evidence="4">ABC transporter permease</fullName>
    </recommendedName>
</protein>
<dbReference type="RefSeq" id="WP_106515817.1">
    <property type="nucleotide sequence ID" value="NZ_PXYI01000012.1"/>
</dbReference>
<dbReference type="OrthoDB" id="6016419at2"/>
<evidence type="ECO:0008006" key="4">
    <source>
        <dbReference type="Google" id="ProtNLM"/>
    </source>
</evidence>
<keyword evidence="3" id="KW-1185">Reference proteome</keyword>
<dbReference type="PANTHER" id="PTHR43471">
    <property type="entry name" value="ABC TRANSPORTER PERMEASE"/>
    <property type="match status" value="1"/>
</dbReference>
<proteinExistence type="predicted"/>
<dbReference type="AlphaFoldDB" id="A0A2P7QFC3"/>
<feature type="transmembrane region" description="Helical" evidence="1">
    <location>
        <begin position="142"/>
        <end position="162"/>
    </location>
</feature>
<evidence type="ECO:0000313" key="3">
    <source>
        <dbReference type="Proteomes" id="UP000241167"/>
    </source>
</evidence>
<dbReference type="InterPro" id="IPR021913">
    <property type="entry name" value="DUF3526"/>
</dbReference>
<keyword evidence="1" id="KW-0472">Membrane</keyword>
<gene>
    <name evidence="2" type="ORF">C7I55_25175</name>
</gene>
<reference evidence="2 3" key="1">
    <citation type="submission" date="2018-03" db="EMBL/GenBank/DDBJ databases">
        <title>The draft genome of Sphingosinicella sp. GL-C-18.</title>
        <authorList>
            <person name="Liu L."/>
            <person name="Li L."/>
            <person name="Liang L."/>
            <person name="Zhang X."/>
            <person name="Wang T."/>
        </authorList>
    </citation>
    <scope>NUCLEOTIDE SEQUENCE [LARGE SCALE GENOMIC DNA]</scope>
    <source>
        <strain evidence="2 3">GL-C-18</strain>
    </source>
</reference>